<reference evidence="6 8" key="1">
    <citation type="submission" date="2020-01" db="EMBL/GenBank/DDBJ databases">
        <authorList>
            <consortium name="DOE Joint Genome Institute"/>
            <person name="Haridas S."/>
            <person name="Albert R."/>
            <person name="Binder M."/>
            <person name="Bloem J."/>
            <person name="Labutti K."/>
            <person name="Salamov A."/>
            <person name="Andreopoulos B."/>
            <person name="Baker S.E."/>
            <person name="Barry K."/>
            <person name="Bills G."/>
            <person name="Bluhm B.H."/>
            <person name="Cannon C."/>
            <person name="Castanera R."/>
            <person name="Culley D.E."/>
            <person name="Daum C."/>
            <person name="Ezra D."/>
            <person name="Gonzalez J.B."/>
            <person name="Henrissat B."/>
            <person name="Kuo A."/>
            <person name="Liang C."/>
            <person name="Lipzen A."/>
            <person name="Lutzoni F."/>
            <person name="Magnuson J."/>
            <person name="Mondo S."/>
            <person name="Nolan M."/>
            <person name="Ohm R."/>
            <person name="Pangilinan J."/>
            <person name="Park H.-J."/>
            <person name="Ramirez L."/>
            <person name="Alfaro M."/>
            <person name="Sun H."/>
            <person name="Tritt A."/>
            <person name="Yoshinaga Y."/>
            <person name="Zwiers L.-H."/>
            <person name="Turgeon B.G."/>
            <person name="Goodwin S.B."/>
            <person name="Spatafora J.W."/>
            <person name="Crous P.W."/>
            <person name="Grigoriev I.V."/>
        </authorList>
    </citation>
    <scope>NUCLEOTIDE SEQUENCE</scope>
    <source>
        <strain evidence="6 8">CBS 781.70</strain>
    </source>
</reference>
<evidence type="ECO:0000313" key="7">
    <source>
        <dbReference type="Proteomes" id="UP000504638"/>
    </source>
</evidence>
<dbReference type="OrthoDB" id="2190947at2759"/>
<evidence type="ECO:0000313" key="8">
    <source>
        <dbReference type="RefSeq" id="XP_033533362.1"/>
    </source>
</evidence>
<sequence length="249" mass="26808">MSQHARVEEISDSDSDPSEGDIENLADIITLPTRPAPSSSPAANPTLLSPSSLPTPRTSNAFKGAPAAEVKTWTCLYPIYFDASRSRGEGRMVGREHAVANPLAREIAEGAFRMGLQCELEAQKSHPKDWANPGRVRVKFEDGDKGVKNKHHLLLKIAAWLQQNPTTDRTPFKLPVPGATPKEPNPEVPTPRGWKINKILPLHSPAVTGGGVSDNLFKDMMAEMQEGGGIIPGAAGGSGQKKKEKGKKK</sequence>
<evidence type="ECO:0000256" key="1">
    <source>
        <dbReference type="ARBA" id="ARBA00004496"/>
    </source>
</evidence>
<organism evidence="6">
    <name type="scientific">Eremomyces bilateralis CBS 781.70</name>
    <dbReference type="NCBI Taxonomy" id="1392243"/>
    <lineage>
        <taxon>Eukaryota</taxon>
        <taxon>Fungi</taxon>
        <taxon>Dikarya</taxon>
        <taxon>Ascomycota</taxon>
        <taxon>Pezizomycotina</taxon>
        <taxon>Dothideomycetes</taxon>
        <taxon>Dothideomycetes incertae sedis</taxon>
        <taxon>Eremomycetales</taxon>
        <taxon>Eremomycetaceae</taxon>
        <taxon>Eremomyces</taxon>
    </lineage>
</organism>
<gene>
    <name evidence="6 8" type="ORF">P152DRAFT_49570</name>
</gene>
<evidence type="ECO:0000256" key="3">
    <source>
        <dbReference type="ARBA" id="ARBA00023135"/>
    </source>
</evidence>
<dbReference type="InterPro" id="IPR036521">
    <property type="entry name" value="SRP19-like_sf"/>
</dbReference>
<proteinExistence type="inferred from homology"/>
<evidence type="ECO:0000256" key="2">
    <source>
        <dbReference type="ARBA" id="ARBA00022490"/>
    </source>
</evidence>
<keyword evidence="3" id="KW-0733">Signal recognition particle</keyword>
<dbReference type="RefSeq" id="XP_033533362.1">
    <property type="nucleotide sequence ID" value="XM_033682244.1"/>
</dbReference>
<dbReference type="Gene3D" id="3.30.56.30">
    <property type="entry name" value="Signal recognition particle, SRP19-like subunit"/>
    <property type="match status" value="1"/>
</dbReference>
<feature type="compositionally biased region" description="Acidic residues" evidence="5">
    <location>
        <begin position="10"/>
        <end position="24"/>
    </location>
</feature>
<dbReference type="Proteomes" id="UP000504638">
    <property type="component" value="Unplaced"/>
</dbReference>
<dbReference type="PANTHER" id="PTHR17453:SF0">
    <property type="entry name" value="SIGNAL RECOGNITION PARTICLE 19 KDA PROTEIN"/>
    <property type="match status" value="1"/>
</dbReference>
<dbReference type="InterPro" id="IPR002778">
    <property type="entry name" value="Signal_recog_particle_SRP19"/>
</dbReference>
<feature type="region of interest" description="Disordered" evidence="5">
    <location>
        <begin position="1"/>
        <end position="59"/>
    </location>
</feature>
<feature type="compositionally biased region" description="Gly residues" evidence="5">
    <location>
        <begin position="227"/>
        <end position="239"/>
    </location>
</feature>
<dbReference type="GeneID" id="54422814"/>
<dbReference type="AlphaFoldDB" id="A0A6G1G1C5"/>
<evidence type="ECO:0000313" key="6">
    <source>
        <dbReference type="EMBL" id="KAF1811731.1"/>
    </source>
</evidence>
<reference evidence="8" key="3">
    <citation type="submission" date="2025-04" db="UniProtKB">
        <authorList>
            <consortium name="RefSeq"/>
        </authorList>
    </citation>
    <scope>IDENTIFICATION</scope>
    <source>
        <strain evidence="8">CBS 781.70</strain>
    </source>
</reference>
<name>A0A6G1G1C5_9PEZI</name>
<evidence type="ECO:0000256" key="4">
    <source>
        <dbReference type="ARBA" id="ARBA00023274"/>
    </source>
</evidence>
<dbReference type="GO" id="GO:0008312">
    <property type="term" value="F:7S RNA binding"/>
    <property type="evidence" value="ECO:0007669"/>
    <property type="project" value="InterPro"/>
</dbReference>
<keyword evidence="2" id="KW-0963">Cytoplasm</keyword>
<keyword evidence="4" id="KW-0687">Ribonucleoprotein</keyword>
<protein>
    <submittedName>
        <fullName evidence="6 8">Signal recognition particle, SRP19 subunit</fullName>
    </submittedName>
</protein>
<accession>A0A6G1G1C5</accession>
<feature type="region of interest" description="Disordered" evidence="5">
    <location>
        <begin position="166"/>
        <end position="192"/>
    </location>
</feature>
<dbReference type="HAMAP" id="MF_00305">
    <property type="entry name" value="SRP19"/>
    <property type="match status" value="1"/>
</dbReference>
<dbReference type="GO" id="GO:0006617">
    <property type="term" value="P:SRP-dependent cotranslational protein targeting to membrane, signal sequence recognition"/>
    <property type="evidence" value="ECO:0007669"/>
    <property type="project" value="TreeGrafter"/>
</dbReference>
<feature type="compositionally biased region" description="Basic residues" evidence="5">
    <location>
        <begin position="240"/>
        <end position="249"/>
    </location>
</feature>
<evidence type="ECO:0000256" key="5">
    <source>
        <dbReference type="SAM" id="MobiDB-lite"/>
    </source>
</evidence>
<reference evidence="8" key="2">
    <citation type="submission" date="2020-04" db="EMBL/GenBank/DDBJ databases">
        <authorList>
            <consortium name="NCBI Genome Project"/>
        </authorList>
    </citation>
    <scope>NUCLEOTIDE SEQUENCE</scope>
    <source>
        <strain evidence="8">CBS 781.70</strain>
    </source>
</reference>
<feature type="region of interest" description="Disordered" evidence="5">
    <location>
        <begin position="227"/>
        <end position="249"/>
    </location>
</feature>
<dbReference type="InterPro" id="IPR022938">
    <property type="entry name" value="SRP19_arc-type"/>
</dbReference>
<dbReference type="SUPFAM" id="SSF69695">
    <property type="entry name" value="SRP19"/>
    <property type="match status" value="1"/>
</dbReference>
<dbReference type="GO" id="GO:0005786">
    <property type="term" value="C:signal recognition particle, endoplasmic reticulum targeting"/>
    <property type="evidence" value="ECO:0007669"/>
    <property type="project" value="UniProtKB-KW"/>
</dbReference>
<dbReference type="PANTHER" id="PTHR17453">
    <property type="entry name" value="SIGNAL RECOGNITION PARTICLE 19 KD PROTEIN"/>
    <property type="match status" value="1"/>
</dbReference>
<keyword evidence="7" id="KW-1185">Reference proteome</keyword>
<dbReference type="Pfam" id="PF01922">
    <property type="entry name" value="SRP19"/>
    <property type="match status" value="1"/>
</dbReference>
<dbReference type="EMBL" id="ML975160">
    <property type="protein sequence ID" value="KAF1811731.1"/>
    <property type="molecule type" value="Genomic_DNA"/>
</dbReference>
<comment type="subcellular location">
    <subcellularLocation>
        <location evidence="1">Cytoplasm</location>
    </subcellularLocation>
</comment>
<feature type="compositionally biased region" description="Low complexity" evidence="5">
    <location>
        <begin position="30"/>
        <end position="59"/>
    </location>
</feature>